<keyword evidence="3" id="KW-1185">Reference proteome</keyword>
<dbReference type="InterPro" id="IPR033450">
    <property type="entry name" value="NlpE_C"/>
</dbReference>
<organism evidence="2 3">
    <name type="scientific">Olleya aquimaris</name>
    <dbReference type="NCBI Taxonomy" id="639310"/>
    <lineage>
        <taxon>Bacteria</taxon>
        <taxon>Pseudomonadati</taxon>
        <taxon>Bacteroidota</taxon>
        <taxon>Flavobacteriia</taxon>
        <taxon>Flavobacteriales</taxon>
        <taxon>Flavobacteriaceae</taxon>
    </lineage>
</organism>
<dbReference type="AlphaFoldDB" id="A0A327RLV9"/>
<protein>
    <recommendedName>
        <fullName evidence="1">NlpE C-terminal OB domain-containing protein</fullName>
    </recommendedName>
</protein>
<proteinExistence type="predicted"/>
<dbReference type="RefSeq" id="WP_111658682.1">
    <property type="nucleotide sequence ID" value="NZ_QLLO01000001.1"/>
</dbReference>
<sequence length="115" mass="12790">MKKLITLLLLIAFVSCKTDQGEPLTGDFVYYADAAVFQVGNDIHGVILNDKVEDIAKQAKAFQKEPTDMVKIEVLGELIPKAEQEEGWPYKLKINKVISVSALESNRNDVIKLGK</sequence>
<feature type="domain" description="NlpE C-terminal OB" evidence="1">
    <location>
        <begin position="22"/>
        <end position="92"/>
    </location>
</feature>
<dbReference type="PROSITE" id="PS51257">
    <property type="entry name" value="PROKAR_LIPOPROTEIN"/>
    <property type="match status" value="1"/>
</dbReference>
<dbReference type="Proteomes" id="UP000248703">
    <property type="component" value="Unassembled WGS sequence"/>
</dbReference>
<dbReference type="InterPro" id="IPR038139">
    <property type="entry name" value="NlpE_C_sf"/>
</dbReference>
<dbReference type="Pfam" id="PF17185">
    <property type="entry name" value="NlpE_C"/>
    <property type="match status" value="1"/>
</dbReference>
<dbReference type="Gene3D" id="2.40.50.540">
    <property type="match status" value="1"/>
</dbReference>
<dbReference type="EMBL" id="QLLO01000001">
    <property type="protein sequence ID" value="RAJ18046.1"/>
    <property type="molecule type" value="Genomic_DNA"/>
</dbReference>
<evidence type="ECO:0000313" key="3">
    <source>
        <dbReference type="Proteomes" id="UP000248703"/>
    </source>
</evidence>
<evidence type="ECO:0000313" key="2">
    <source>
        <dbReference type="EMBL" id="RAJ18046.1"/>
    </source>
</evidence>
<gene>
    <name evidence="2" type="ORF">LY08_00319</name>
</gene>
<evidence type="ECO:0000259" key="1">
    <source>
        <dbReference type="Pfam" id="PF17185"/>
    </source>
</evidence>
<name>A0A327RLV9_9FLAO</name>
<reference evidence="2 3" key="1">
    <citation type="submission" date="2018-06" db="EMBL/GenBank/DDBJ databases">
        <title>Genomic Encyclopedia of Archaeal and Bacterial Type Strains, Phase II (KMG-II): from individual species to whole genera.</title>
        <authorList>
            <person name="Goeker M."/>
        </authorList>
    </citation>
    <scope>NUCLEOTIDE SEQUENCE [LARGE SCALE GENOMIC DNA]</scope>
    <source>
        <strain evidence="2 3">DSM 24464</strain>
    </source>
</reference>
<comment type="caution">
    <text evidence="2">The sequence shown here is derived from an EMBL/GenBank/DDBJ whole genome shotgun (WGS) entry which is preliminary data.</text>
</comment>
<accession>A0A327RLV9</accession>
<dbReference type="OrthoDB" id="1143948at2"/>